<keyword evidence="3" id="KW-1185">Reference proteome</keyword>
<reference evidence="2 3" key="1">
    <citation type="submission" date="2014-04" db="EMBL/GenBank/DDBJ databases">
        <title>Draft genome sequence of Hydrogenovibrio marinus MH-110, a model organism for aerobic H2 metabolism.</title>
        <authorList>
            <person name="Cha H.J."/>
            <person name="Jo B.H."/>
            <person name="Hwang B.H."/>
        </authorList>
    </citation>
    <scope>NUCLEOTIDE SEQUENCE [LARGE SCALE GENOMIC DNA]</scope>
    <source>
        <strain evidence="2 3">MH-110</strain>
    </source>
</reference>
<sequence length="241" mass="27988">MGKKMSVSTAFNNENQRSLMPKRLLENKNLNLHYESLFHDKPVCVNYGALIVNYLEGLENTINLQLNQYSKVFAVRVDLFFPVEWSDEQRVSHDYFSQFMDSLKAKLRAFNHRKQLAGDGRSNRVRFCRVIEYGENGRGVHIHAVLLFNGHVFRSLGCYNEGRENLYQRILGAWASALSLMHSDVRYRGLVNFSNGGYLLDRSSSGFAASIDQSFFDFSYLCKVYTKHFYFPIKVFSKSRR</sequence>
<dbReference type="EMBL" id="JMIU01000001">
    <property type="protein sequence ID" value="KDN96188.1"/>
    <property type="molecule type" value="Genomic_DNA"/>
</dbReference>
<dbReference type="Proteomes" id="UP000027341">
    <property type="component" value="Unassembled WGS sequence"/>
</dbReference>
<proteinExistence type="predicted"/>
<name>A0A066ZQY8_HYDMR</name>
<organism evidence="2 3">
    <name type="scientific">Hydrogenovibrio marinus</name>
    <dbReference type="NCBI Taxonomy" id="28885"/>
    <lineage>
        <taxon>Bacteria</taxon>
        <taxon>Pseudomonadati</taxon>
        <taxon>Pseudomonadota</taxon>
        <taxon>Gammaproteobacteria</taxon>
        <taxon>Thiotrichales</taxon>
        <taxon>Piscirickettsiaceae</taxon>
        <taxon>Hydrogenovibrio</taxon>
    </lineage>
</organism>
<evidence type="ECO:0000259" key="1">
    <source>
        <dbReference type="Pfam" id="PF11726"/>
    </source>
</evidence>
<evidence type="ECO:0000313" key="3">
    <source>
        <dbReference type="Proteomes" id="UP000027341"/>
    </source>
</evidence>
<feature type="domain" description="YagK/YfjJ C-terminal" evidence="1">
    <location>
        <begin position="66"/>
        <end position="230"/>
    </location>
</feature>
<protein>
    <recommendedName>
        <fullName evidence="1">YagK/YfjJ C-terminal domain-containing protein</fullName>
    </recommendedName>
</protein>
<evidence type="ECO:0000313" key="2">
    <source>
        <dbReference type="EMBL" id="KDN96188.1"/>
    </source>
</evidence>
<gene>
    <name evidence="2" type="ORF">EI16_07835</name>
</gene>
<comment type="caution">
    <text evidence="2">The sequence shown here is derived from an EMBL/GenBank/DDBJ whole genome shotgun (WGS) entry which is preliminary data.</text>
</comment>
<dbReference type="AlphaFoldDB" id="A0A066ZQY8"/>
<accession>A0A066ZQY8</accession>
<dbReference type="Pfam" id="PF11726">
    <property type="entry name" value="YagK_YfjJ_C"/>
    <property type="match status" value="1"/>
</dbReference>
<dbReference type="InterPro" id="IPR057271">
    <property type="entry name" value="YagK_YfjJ_C"/>
</dbReference>